<gene>
    <name evidence="5" type="ORF">E6K73_07680</name>
</gene>
<keyword evidence="3" id="KW-0812">Transmembrane</keyword>
<comment type="caution">
    <text evidence="5">The sequence shown here is derived from an EMBL/GenBank/DDBJ whole genome shotgun (WGS) entry which is preliminary data.</text>
</comment>
<reference evidence="5 6" key="1">
    <citation type="journal article" date="2019" name="Nat. Microbiol.">
        <title>Mediterranean grassland soil C-N compound turnover is dependent on rainfall and depth, and is mediated by genomically divergent microorganisms.</title>
        <authorList>
            <person name="Diamond S."/>
            <person name="Andeer P.F."/>
            <person name="Li Z."/>
            <person name="Crits-Christoph A."/>
            <person name="Burstein D."/>
            <person name="Anantharaman K."/>
            <person name="Lane K.R."/>
            <person name="Thomas B.C."/>
            <person name="Pan C."/>
            <person name="Northen T.R."/>
            <person name="Banfield J.F."/>
        </authorList>
    </citation>
    <scope>NUCLEOTIDE SEQUENCE [LARGE SCALE GENOMIC DNA]</scope>
    <source>
        <strain evidence="5">WS_3</strain>
    </source>
</reference>
<dbReference type="Gene3D" id="1.10.10.1320">
    <property type="entry name" value="Anti-sigma factor, zinc-finger domain"/>
    <property type="match status" value="1"/>
</dbReference>
<keyword evidence="3" id="KW-1133">Transmembrane helix</keyword>
<evidence type="ECO:0000313" key="5">
    <source>
        <dbReference type="EMBL" id="TMQ50545.1"/>
    </source>
</evidence>
<keyword evidence="1" id="KW-0175">Coiled coil</keyword>
<feature type="transmembrane region" description="Helical" evidence="3">
    <location>
        <begin position="105"/>
        <end position="124"/>
    </location>
</feature>
<evidence type="ECO:0000256" key="1">
    <source>
        <dbReference type="SAM" id="Coils"/>
    </source>
</evidence>
<dbReference type="EMBL" id="VBOT01000097">
    <property type="protein sequence ID" value="TMQ50545.1"/>
    <property type="molecule type" value="Genomic_DNA"/>
</dbReference>
<accession>A0A538SGQ1</accession>
<keyword evidence="3" id="KW-0472">Membrane</keyword>
<evidence type="ECO:0000256" key="3">
    <source>
        <dbReference type="SAM" id="Phobius"/>
    </source>
</evidence>
<evidence type="ECO:0000256" key="2">
    <source>
        <dbReference type="SAM" id="MobiDB-lite"/>
    </source>
</evidence>
<dbReference type="InterPro" id="IPR027383">
    <property type="entry name" value="Znf_put"/>
</dbReference>
<dbReference type="AlphaFoldDB" id="A0A538SGQ1"/>
<feature type="domain" description="Putative zinc-finger" evidence="4">
    <location>
        <begin position="5"/>
        <end position="35"/>
    </location>
</feature>
<feature type="compositionally biased region" description="Low complexity" evidence="2">
    <location>
        <begin position="132"/>
        <end position="142"/>
    </location>
</feature>
<dbReference type="InterPro" id="IPR041916">
    <property type="entry name" value="Anti_sigma_zinc_sf"/>
</dbReference>
<feature type="coiled-coil region" evidence="1">
    <location>
        <begin position="192"/>
        <end position="238"/>
    </location>
</feature>
<name>A0A538SGQ1_UNCEI</name>
<organism evidence="5 6">
    <name type="scientific">Eiseniibacteriota bacterium</name>
    <dbReference type="NCBI Taxonomy" id="2212470"/>
    <lineage>
        <taxon>Bacteria</taxon>
        <taxon>Candidatus Eiseniibacteriota</taxon>
    </lineage>
</organism>
<feature type="region of interest" description="Disordered" evidence="2">
    <location>
        <begin position="132"/>
        <end position="178"/>
    </location>
</feature>
<evidence type="ECO:0000259" key="4">
    <source>
        <dbReference type="Pfam" id="PF13490"/>
    </source>
</evidence>
<sequence>MTPHVDQRLSAYIDQDLAAAEREEVESHLATCPDCSQTLEELRGVVTMARALEDRPPEAELWPEIEARLGAAPEGAGSPARARWTAVAGRSGLGRWQLTFSLPQLAAAGLALVLLSGGAVWIALRQSPMRAGAPGPIAAAPGETSLQRFPGARTRPASTRPAEGESGVAPAQGGAPALEPARTDASVASFDESKYQAAVAELERVLRDHRDKLDPATVRILEHNLAIIDRAIDEARRALLADPANPYLNGHLAEQLKRKVWLLQRVTDVVTHNG</sequence>
<proteinExistence type="predicted"/>
<dbReference type="Proteomes" id="UP000320184">
    <property type="component" value="Unassembled WGS sequence"/>
</dbReference>
<evidence type="ECO:0000313" key="6">
    <source>
        <dbReference type="Proteomes" id="UP000320184"/>
    </source>
</evidence>
<dbReference type="Pfam" id="PF13490">
    <property type="entry name" value="zf-HC2"/>
    <property type="match status" value="1"/>
</dbReference>
<protein>
    <recommendedName>
        <fullName evidence="4">Putative zinc-finger domain-containing protein</fullName>
    </recommendedName>
</protein>